<feature type="domain" description="Mur ligase C-terminal" evidence="13">
    <location>
        <begin position="318"/>
        <end position="441"/>
    </location>
</feature>
<organism evidence="15 16">
    <name type="scientific">Fusibacillus kribbianus</name>
    <dbReference type="NCBI Taxonomy" id="3044208"/>
    <lineage>
        <taxon>Bacteria</taxon>
        <taxon>Bacillati</taxon>
        <taxon>Bacillota</taxon>
        <taxon>Clostridia</taxon>
        <taxon>Lachnospirales</taxon>
        <taxon>Lachnospiraceae</taxon>
        <taxon>Fusibacillus</taxon>
    </lineage>
</organism>
<evidence type="ECO:0000259" key="13">
    <source>
        <dbReference type="Pfam" id="PF02875"/>
    </source>
</evidence>
<evidence type="ECO:0000256" key="3">
    <source>
        <dbReference type="ARBA" id="ARBA00022618"/>
    </source>
</evidence>
<dbReference type="HAMAP" id="MF_02019">
    <property type="entry name" value="MurF"/>
    <property type="match status" value="1"/>
</dbReference>
<evidence type="ECO:0000256" key="2">
    <source>
        <dbReference type="ARBA" id="ARBA00022598"/>
    </source>
</evidence>
<evidence type="ECO:0000256" key="10">
    <source>
        <dbReference type="HAMAP-Rule" id="MF_02019"/>
    </source>
</evidence>
<evidence type="ECO:0000256" key="1">
    <source>
        <dbReference type="ARBA" id="ARBA00022490"/>
    </source>
</evidence>
<proteinExistence type="inferred from homology"/>
<keyword evidence="2 10" id="KW-0436">Ligase</keyword>
<evidence type="ECO:0000313" key="15">
    <source>
        <dbReference type="EMBL" id="MDI9242381.1"/>
    </source>
</evidence>
<dbReference type="Pfam" id="PF01225">
    <property type="entry name" value="Mur_ligase"/>
    <property type="match status" value="1"/>
</dbReference>
<keyword evidence="7 10" id="KW-0573">Peptidoglycan synthesis</keyword>
<dbReference type="GO" id="GO:0005737">
    <property type="term" value="C:cytoplasm"/>
    <property type="evidence" value="ECO:0007669"/>
    <property type="project" value="UniProtKB-SubCell"/>
</dbReference>
<dbReference type="GO" id="GO:0051301">
    <property type="term" value="P:cell division"/>
    <property type="evidence" value="ECO:0007669"/>
    <property type="project" value="UniProtKB-KW"/>
</dbReference>
<dbReference type="SUPFAM" id="SSF63418">
    <property type="entry name" value="MurE/MurF N-terminal domain"/>
    <property type="match status" value="1"/>
</dbReference>
<feature type="domain" description="Mur ligase N-terminal catalytic" evidence="12">
    <location>
        <begin position="26"/>
        <end position="95"/>
    </location>
</feature>
<evidence type="ECO:0000259" key="12">
    <source>
        <dbReference type="Pfam" id="PF01225"/>
    </source>
</evidence>
<keyword evidence="3 10" id="KW-0132">Cell division</keyword>
<dbReference type="Gene3D" id="3.90.190.20">
    <property type="entry name" value="Mur ligase, C-terminal domain"/>
    <property type="match status" value="1"/>
</dbReference>
<comment type="caution">
    <text evidence="15">The sequence shown here is derived from an EMBL/GenBank/DDBJ whole genome shotgun (WGS) entry which is preliminary data.</text>
</comment>
<evidence type="ECO:0000259" key="14">
    <source>
        <dbReference type="Pfam" id="PF08245"/>
    </source>
</evidence>
<keyword evidence="8 10" id="KW-0131">Cell cycle</keyword>
<dbReference type="InterPro" id="IPR000713">
    <property type="entry name" value="Mur_ligase_N"/>
</dbReference>
<dbReference type="SUPFAM" id="SSF53623">
    <property type="entry name" value="MurD-like peptide ligases, catalytic domain"/>
    <property type="match status" value="1"/>
</dbReference>
<evidence type="ECO:0000313" key="16">
    <source>
        <dbReference type="Proteomes" id="UP001300383"/>
    </source>
</evidence>
<evidence type="ECO:0000256" key="4">
    <source>
        <dbReference type="ARBA" id="ARBA00022741"/>
    </source>
</evidence>
<dbReference type="InterPro" id="IPR013221">
    <property type="entry name" value="Mur_ligase_cen"/>
</dbReference>
<dbReference type="GO" id="GO:0008360">
    <property type="term" value="P:regulation of cell shape"/>
    <property type="evidence" value="ECO:0007669"/>
    <property type="project" value="UniProtKB-KW"/>
</dbReference>
<comment type="subcellular location">
    <subcellularLocation>
        <location evidence="10 11">Cytoplasm</location>
    </subcellularLocation>
</comment>
<evidence type="ECO:0000256" key="7">
    <source>
        <dbReference type="ARBA" id="ARBA00022984"/>
    </source>
</evidence>
<dbReference type="SUPFAM" id="SSF53244">
    <property type="entry name" value="MurD-like peptide ligases, peptide-binding domain"/>
    <property type="match status" value="1"/>
</dbReference>
<protein>
    <recommendedName>
        <fullName evidence="10 11">UDP-N-acetylmuramoyl-tripeptide--D-alanyl-D-alanine ligase</fullName>
        <ecNumber evidence="10 11">6.3.2.10</ecNumber>
    </recommendedName>
    <alternativeName>
        <fullName evidence="10">D-alanyl-D-alanine-adding enzyme</fullName>
    </alternativeName>
</protein>
<dbReference type="EC" id="6.3.2.10" evidence="10 11"/>
<dbReference type="GO" id="GO:0009252">
    <property type="term" value="P:peptidoglycan biosynthetic process"/>
    <property type="evidence" value="ECO:0007669"/>
    <property type="project" value="UniProtKB-UniRule"/>
</dbReference>
<keyword evidence="1 10" id="KW-0963">Cytoplasm</keyword>
<accession>A0AAP4EYY0</accession>
<dbReference type="NCBIfam" id="TIGR01143">
    <property type="entry name" value="murF"/>
    <property type="match status" value="1"/>
</dbReference>
<reference evidence="15 16" key="1">
    <citation type="submission" date="2023-05" db="EMBL/GenBank/DDBJ databases">
        <title>[ruminococcus] sp. nov., isolated from a pig farm feces dump.</title>
        <authorList>
            <person name="Chang Y.-H."/>
        </authorList>
    </citation>
    <scope>NUCLEOTIDE SEQUENCE [LARGE SCALE GENOMIC DNA]</scope>
    <source>
        <strain evidence="15 16">YH-rum2234</strain>
    </source>
</reference>
<dbReference type="GO" id="GO:0047480">
    <property type="term" value="F:UDP-N-acetylmuramoyl-tripeptide-D-alanyl-D-alanine ligase activity"/>
    <property type="evidence" value="ECO:0007669"/>
    <property type="project" value="UniProtKB-UniRule"/>
</dbReference>
<dbReference type="Gene3D" id="3.40.1190.10">
    <property type="entry name" value="Mur-like, catalytic domain"/>
    <property type="match status" value="1"/>
</dbReference>
<dbReference type="GO" id="GO:0071555">
    <property type="term" value="P:cell wall organization"/>
    <property type="evidence" value="ECO:0007669"/>
    <property type="project" value="UniProtKB-KW"/>
</dbReference>
<dbReference type="GO" id="GO:0005524">
    <property type="term" value="F:ATP binding"/>
    <property type="evidence" value="ECO:0007669"/>
    <property type="project" value="UniProtKB-UniRule"/>
</dbReference>
<dbReference type="Pfam" id="PF08245">
    <property type="entry name" value="Mur_ligase_M"/>
    <property type="match status" value="1"/>
</dbReference>
<comment type="function">
    <text evidence="10 11">Involved in cell wall formation. Catalyzes the final step in the synthesis of UDP-N-acetylmuramoyl-pentapeptide, the precursor of murein.</text>
</comment>
<keyword evidence="6 10" id="KW-0133">Cell shape</keyword>
<dbReference type="InterPro" id="IPR005863">
    <property type="entry name" value="UDP-N-AcMur_synth"/>
</dbReference>
<evidence type="ECO:0000256" key="9">
    <source>
        <dbReference type="ARBA" id="ARBA00023316"/>
    </source>
</evidence>
<keyword evidence="16" id="KW-1185">Reference proteome</keyword>
<evidence type="ECO:0000256" key="6">
    <source>
        <dbReference type="ARBA" id="ARBA00022960"/>
    </source>
</evidence>
<evidence type="ECO:0000256" key="11">
    <source>
        <dbReference type="RuleBase" id="RU004136"/>
    </source>
</evidence>
<dbReference type="InterPro" id="IPR035911">
    <property type="entry name" value="MurE/MurF_N"/>
</dbReference>
<comment type="similarity">
    <text evidence="10">Belongs to the MurCDEF family. MurF subfamily.</text>
</comment>
<name>A0AAP4EYY0_9FIRM</name>
<dbReference type="Gene3D" id="3.40.1390.10">
    <property type="entry name" value="MurE/MurF, N-terminal domain"/>
    <property type="match status" value="1"/>
</dbReference>
<feature type="domain" description="Mur ligase central" evidence="14">
    <location>
        <begin position="109"/>
        <end position="295"/>
    </location>
</feature>
<dbReference type="AlphaFoldDB" id="A0AAP4EYY0"/>
<dbReference type="PANTHER" id="PTHR43024:SF1">
    <property type="entry name" value="UDP-N-ACETYLMURAMOYL-TRIPEPTIDE--D-ALANYL-D-ALANINE LIGASE"/>
    <property type="match status" value="1"/>
</dbReference>
<evidence type="ECO:0000256" key="8">
    <source>
        <dbReference type="ARBA" id="ARBA00023306"/>
    </source>
</evidence>
<dbReference type="Pfam" id="PF02875">
    <property type="entry name" value="Mur_ligase_C"/>
    <property type="match status" value="1"/>
</dbReference>
<keyword evidence="5 10" id="KW-0067">ATP-binding</keyword>
<dbReference type="Proteomes" id="UP001300383">
    <property type="component" value="Unassembled WGS sequence"/>
</dbReference>
<dbReference type="InterPro" id="IPR051046">
    <property type="entry name" value="MurCDEF_CellWall_CoF430Synth"/>
</dbReference>
<feature type="binding site" evidence="10">
    <location>
        <begin position="111"/>
        <end position="117"/>
    </location>
    <ligand>
        <name>ATP</name>
        <dbReference type="ChEBI" id="CHEBI:30616"/>
    </ligand>
</feature>
<keyword evidence="9 10" id="KW-0961">Cell wall biogenesis/degradation</keyword>
<dbReference type="EMBL" id="JASGBQ010000011">
    <property type="protein sequence ID" value="MDI9242381.1"/>
    <property type="molecule type" value="Genomic_DNA"/>
</dbReference>
<gene>
    <name evidence="10 15" type="primary">murF</name>
    <name evidence="15" type="ORF">QJ036_07835</name>
</gene>
<dbReference type="InterPro" id="IPR036615">
    <property type="entry name" value="Mur_ligase_C_dom_sf"/>
</dbReference>
<dbReference type="RefSeq" id="WP_283230829.1">
    <property type="nucleotide sequence ID" value="NZ_JASGBQ010000011.1"/>
</dbReference>
<dbReference type="InterPro" id="IPR004101">
    <property type="entry name" value="Mur_ligase_C"/>
</dbReference>
<comment type="pathway">
    <text evidence="10 11">Cell wall biogenesis; peptidoglycan biosynthesis.</text>
</comment>
<dbReference type="PANTHER" id="PTHR43024">
    <property type="entry name" value="UDP-N-ACETYLMURAMOYL-TRIPEPTIDE--D-ALANYL-D-ALANINE LIGASE"/>
    <property type="match status" value="1"/>
</dbReference>
<sequence>MEQTTVKDLVRASGGRLLAGDPDTVVKHVSIDSRVMKGQDLFVPLIGERSDAHDYLGQAIENGAAAVFSSRTMESLPGAAWIQVEDTLKALQDVGRDYRRRMGIPVVGVTGSVGKTTTREMVAAALSAGFRVFRTSKNFNSDIGLPVTMTEMGKEDELAVLEMGMSNFGEMEVLSSLAEPSAAVITNIGVAHMEQLKTRENIFREKLKIASSMKAGGTLILNGDDEFLKTVPAECGFHRIFYGCGENCDYRAEQVRITSGGTEFVAVHGKDRVLTLLPVMGKHMVMNALAAMAAASLWGISMEQAAKALESFEGFKNRQQIYGVGDFRVIDDTYNASPDSMKAALGVLDGMETEGRKIAVLANMLELGENSRQFHYEVGQFAAEHSPELLICIGELAAEIGKGLLDAGAPTEVKAFASREEALPYLRNEARSGDLILFKGSNSMRLGELIEALKG</sequence>
<dbReference type="InterPro" id="IPR036565">
    <property type="entry name" value="Mur-like_cat_sf"/>
</dbReference>
<evidence type="ECO:0000256" key="5">
    <source>
        <dbReference type="ARBA" id="ARBA00022840"/>
    </source>
</evidence>
<keyword evidence="4 10" id="KW-0547">Nucleotide-binding</keyword>
<comment type="catalytic activity">
    <reaction evidence="10 11">
        <text>D-alanyl-D-alanine + UDP-N-acetyl-alpha-D-muramoyl-L-alanyl-gamma-D-glutamyl-meso-2,6-diaminopimelate + ATP = UDP-N-acetyl-alpha-D-muramoyl-L-alanyl-gamma-D-glutamyl-meso-2,6-diaminopimeloyl-D-alanyl-D-alanine + ADP + phosphate + H(+)</text>
        <dbReference type="Rhea" id="RHEA:28374"/>
        <dbReference type="ChEBI" id="CHEBI:15378"/>
        <dbReference type="ChEBI" id="CHEBI:30616"/>
        <dbReference type="ChEBI" id="CHEBI:43474"/>
        <dbReference type="ChEBI" id="CHEBI:57822"/>
        <dbReference type="ChEBI" id="CHEBI:61386"/>
        <dbReference type="ChEBI" id="CHEBI:83905"/>
        <dbReference type="ChEBI" id="CHEBI:456216"/>
        <dbReference type="EC" id="6.3.2.10"/>
    </reaction>
</comment>